<evidence type="ECO:0000256" key="4">
    <source>
        <dbReference type="ARBA" id="ARBA00022702"/>
    </source>
</evidence>
<keyword evidence="4" id="KW-0372">Hormone</keyword>
<evidence type="ECO:0000256" key="1">
    <source>
        <dbReference type="ARBA" id="ARBA00004613"/>
    </source>
</evidence>
<dbReference type="PANTHER" id="PTHR33136">
    <property type="entry name" value="RAPID ALKALINIZATION FACTOR-LIKE"/>
    <property type="match status" value="1"/>
</dbReference>
<dbReference type="RefSeq" id="XP_022138044.1">
    <property type="nucleotide sequence ID" value="XM_022282352.1"/>
</dbReference>
<dbReference type="GeneID" id="111009300"/>
<organism evidence="8 9">
    <name type="scientific">Momordica charantia</name>
    <name type="common">Bitter gourd</name>
    <name type="synonym">Balsam pear</name>
    <dbReference type="NCBI Taxonomy" id="3673"/>
    <lineage>
        <taxon>Eukaryota</taxon>
        <taxon>Viridiplantae</taxon>
        <taxon>Streptophyta</taxon>
        <taxon>Embryophyta</taxon>
        <taxon>Tracheophyta</taxon>
        <taxon>Spermatophyta</taxon>
        <taxon>Magnoliopsida</taxon>
        <taxon>eudicotyledons</taxon>
        <taxon>Gunneridae</taxon>
        <taxon>Pentapetalae</taxon>
        <taxon>rosids</taxon>
        <taxon>fabids</taxon>
        <taxon>Cucurbitales</taxon>
        <taxon>Cucurbitaceae</taxon>
        <taxon>Momordiceae</taxon>
        <taxon>Momordica</taxon>
    </lineage>
</organism>
<dbReference type="Pfam" id="PF05498">
    <property type="entry name" value="RALF"/>
    <property type="match status" value="1"/>
</dbReference>
<dbReference type="KEGG" id="mcha:111009300"/>
<keyword evidence="8" id="KW-1185">Reference proteome</keyword>
<dbReference type="GO" id="GO:0005179">
    <property type="term" value="F:hormone activity"/>
    <property type="evidence" value="ECO:0007669"/>
    <property type="project" value="UniProtKB-KW"/>
</dbReference>
<evidence type="ECO:0000256" key="7">
    <source>
        <dbReference type="SAM" id="MobiDB-lite"/>
    </source>
</evidence>
<dbReference type="AlphaFoldDB" id="A0A6J1C8Z5"/>
<dbReference type="GO" id="GO:0040008">
    <property type="term" value="P:regulation of growth"/>
    <property type="evidence" value="ECO:0007669"/>
    <property type="project" value="UniProtKB-ARBA"/>
</dbReference>
<sequence length="121" mass="13838">MKGSFKEDQCRYTHRLVHVLILVLLCLPSFNNVFTVLGNSMTPCNGSIAECYVEEEMLMESEISRRFLEQQKKYISYDTLKKDQPACQGGKGKPYTKSESCLPPPSNPYDRGCKPIYRCKS</sequence>
<dbReference type="OrthoDB" id="1921542at2759"/>
<evidence type="ECO:0000256" key="2">
    <source>
        <dbReference type="ARBA" id="ARBA00009178"/>
    </source>
</evidence>
<keyword evidence="6" id="KW-1015">Disulfide bond</keyword>
<evidence type="ECO:0000256" key="5">
    <source>
        <dbReference type="ARBA" id="ARBA00022729"/>
    </source>
</evidence>
<evidence type="ECO:0000313" key="8">
    <source>
        <dbReference type="Proteomes" id="UP000504603"/>
    </source>
</evidence>
<accession>A0A6J1C8Z5</accession>
<comment type="subcellular location">
    <subcellularLocation>
        <location evidence="1">Secreted</location>
    </subcellularLocation>
</comment>
<dbReference type="GO" id="GO:0009506">
    <property type="term" value="C:plasmodesma"/>
    <property type="evidence" value="ECO:0007669"/>
    <property type="project" value="TreeGrafter"/>
</dbReference>
<gene>
    <name evidence="9" type="primary">LOC111009300</name>
</gene>
<dbReference type="Proteomes" id="UP000504603">
    <property type="component" value="Unplaced"/>
</dbReference>
<dbReference type="InterPro" id="IPR008801">
    <property type="entry name" value="RALF"/>
</dbReference>
<evidence type="ECO:0000313" key="9">
    <source>
        <dbReference type="RefSeq" id="XP_022138044.1"/>
    </source>
</evidence>
<feature type="region of interest" description="Disordered" evidence="7">
    <location>
        <begin position="83"/>
        <end position="105"/>
    </location>
</feature>
<dbReference type="GO" id="GO:0019722">
    <property type="term" value="P:calcium-mediated signaling"/>
    <property type="evidence" value="ECO:0007669"/>
    <property type="project" value="TreeGrafter"/>
</dbReference>
<keyword evidence="3" id="KW-0964">Secreted</keyword>
<name>A0A6J1C8Z5_MOMCH</name>
<evidence type="ECO:0000256" key="6">
    <source>
        <dbReference type="ARBA" id="ARBA00023157"/>
    </source>
</evidence>
<evidence type="ECO:0000256" key="3">
    <source>
        <dbReference type="ARBA" id="ARBA00022525"/>
    </source>
</evidence>
<proteinExistence type="inferred from homology"/>
<keyword evidence="5" id="KW-0732">Signal</keyword>
<protein>
    <submittedName>
        <fullName evidence="9">Protein RALF-like 32</fullName>
    </submittedName>
</protein>
<reference evidence="9" key="1">
    <citation type="submission" date="2025-08" db="UniProtKB">
        <authorList>
            <consortium name="RefSeq"/>
        </authorList>
    </citation>
    <scope>IDENTIFICATION</scope>
    <source>
        <strain evidence="9">OHB3-1</strain>
    </source>
</reference>
<dbReference type="GO" id="GO:0005576">
    <property type="term" value="C:extracellular region"/>
    <property type="evidence" value="ECO:0007669"/>
    <property type="project" value="UniProtKB-SubCell"/>
</dbReference>
<dbReference type="PANTHER" id="PTHR33136:SF4">
    <property type="entry name" value="PROTEIN RALF-LIKE 32"/>
    <property type="match status" value="1"/>
</dbReference>
<comment type="similarity">
    <text evidence="2">Belongs to the plant rapid alkalinization factor (RALF) family.</text>
</comment>